<feature type="domain" description="FAD dependent oxidoreductase" evidence="2">
    <location>
        <begin position="25"/>
        <end position="374"/>
    </location>
</feature>
<organism evidence="3 4">
    <name type="scientific">Halocynthiibacter styelae</name>
    <dbReference type="NCBI Taxonomy" id="2761955"/>
    <lineage>
        <taxon>Bacteria</taxon>
        <taxon>Pseudomonadati</taxon>
        <taxon>Pseudomonadota</taxon>
        <taxon>Alphaproteobacteria</taxon>
        <taxon>Rhodobacterales</taxon>
        <taxon>Paracoccaceae</taxon>
        <taxon>Halocynthiibacter</taxon>
    </lineage>
</organism>
<evidence type="ECO:0000313" key="4">
    <source>
        <dbReference type="Proteomes" id="UP000640583"/>
    </source>
</evidence>
<accession>A0A8J7ICV7</accession>
<protein>
    <submittedName>
        <fullName evidence="3">FAD-binding oxidoreductase</fullName>
    </submittedName>
</protein>
<dbReference type="InterPro" id="IPR036188">
    <property type="entry name" value="FAD/NAD-bd_sf"/>
</dbReference>
<dbReference type="InterPro" id="IPR006076">
    <property type="entry name" value="FAD-dep_OxRdtase"/>
</dbReference>
<evidence type="ECO:0000256" key="1">
    <source>
        <dbReference type="ARBA" id="ARBA00023002"/>
    </source>
</evidence>
<dbReference type="EMBL" id="JADCKQ010000004">
    <property type="protein sequence ID" value="MBI1493244.1"/>
    <property type="molecule type" value="Genomic_DNA"/>
</dbReference>
<dbReference type="Pfam" id="PF01266">
    <property type="entry name" value="DAO"/>
    <property type="match status" value="1"/>
</dbReference>
<proteinExistence type="predicted"/>
<reference evidence="3" key="1">
    <citation type="submission" date="2020-10" db="EMBL/GenBank/DDBJ databases">
        <title>Paenihalocynthiibacter styelae gen. nov., sp. nov., isolated from stalked sea squirt Styela clava.</title>
        <authorList>
            <person name="Kim Y.-O."/>
            <person name="Yoon J.-H."/>
        </authorList>
    </citation>
    <scope>NUCLEOTIDE SEQUENCE</scope>
    <source>
        <strain evidence="3">MYP1-1</strain>
    </source>
</reference>
<dbReference type="SUPFAM" id="SSF51905">
    <property type="entry name" value="FAD/NAD(P)-binding domain"/>
    <property type="match status" value="1"/>
</dbReference>
<comment type="caution">
    <text evidence="3">The sequence shown here is derived from an EMBL/GenBank/DDBJ whole genome shotgun (WGS) entry which is preliminary data.</text>
</comment>
<gene>
    <name evidence="3" type="ORF">H1D41_06320</name>
</gene>
<dbReference type="Proteomes" id="UP000640583">
    <property type="component" value="Unassembled WGS sequence"/>
</dbReference>
<dbReference type="Gene3D" id="3.50.50.60">
    <property type="entry name" value="FAD/NAD(P)-binding domain"/>
    <property type="match status" value="1"/>
</dbReference>
<dbReference type="GO" id="GO:0005737">
    <property type="term" value="C:cytoplasm"/>
    <property type="evidence" value="ECO:0007669"/>
    <property type="project" value="TreeGrafter"/>
</dbReference>
<dbReference type="PANTHER" id="PTHR13847">
    <property type="entry name" value="SARCOSINE DEHYDROGENASE-RELATED"/>
    <property type="match status" value="1"/>
</dbReference>
<dbReference type="PANTHER" id="PTHR13847:SF275">
    <property type="entry name" value="GAMMA-GLUTAMYLPUTRESCINE OXIDOREDUCTASE"/>
    <property type="match status" value="1"/>
</dbReference>
<dbReference type="GO" id="GO:0016491">
    <property type="term" value="F:oxidoreductase activity"/>
    <property type="evidence" value="ECO:0007669"/>
    <property type="project" value="UniProtKB-KW"/>
</dbReference>
<dbReference type="AlphaFoldDB" id="A0A8J7ICV7"/>
<dbReference type="RefSeq" id="WP_228848096.1">
    <property type="nucleotide sequence ID" value="NZ_JADCKQ010000004.1"/>
</dbReference>
<name>A0A8J7ICV7_9RHOB</name>
<evidence type="ECO:0000259" key="2">
    <source>
        <dbReference type="Pfam" id="PF01266"/>
    </source>
</evidence>
<evidence type="ECO:0000313" key="3">
    <source>
        <dbReference type="EMBL" id="MBI1493244.1"/>
    </source>
</evidence>
<sequence>MENLWAVTAPTCGPYARLEADIQADVAIIGGGYTGLSAALHLAEAGKSVVLLEARTMGYGGSGRNVGLVNAGLWTPPDEVEALIGETDGKKLNATLAGAPAYVMALIEKHGIKCELTKTGTLHCAHSAKGFADLENRFVQQKARKAPVSLLSPEEAAERIGSDRFAGALHDARAGTIQPLAYARGLAVAADKAGAQLFEDSEVTTMDQDQNAWHLRTREGSVRAKHVIEATNAYETRPDSPRYTPVYYMQAATDPLPADLLKTILPGREGCWDTAMVMSSFRLDAAGRMIIGGVGQMDGIGETTHLKWAARKMISIFPQLEGRSMATALHGRIAMTSDHVPKILQTGDTKISIFGYSGRGIGPGTVFGKAAGDWVLKADSSVLPVSPVTQYREKRAGLMAAYYRAGAIATHMTDARRT</sequence>
<dbReference type="Gene3D" id="3.30.9.10">
    <property type="entry name" value="D-Amino Acid Oxidase, subunit A, domain 2"/>
    <property type="match status" value="1"/>
</dbReference>
<keyword evidence="4" id="KW-1185">Reference proteome</keyword>
<keyword evidence="1" id="KW-0560">Oxidoreductase</keyword>